<comment type="caution">
    <text evidence="2">The sequence shown here is derived from an EMBL/GenBank/DDBJ whole genome shotgun (WGS) entry which is preliminary data.</text>
</comment>
<feature type="transmembrane region" description="Helical" evidence="1">
    <location>
        <begin position="144"/>
        <end position="166"/>
    </location>
</feature>
<sequence>MLKTIKLYGVLGQKFGREFKLDVLNTREAMRALAVQVEGFEQFMLKAHEQGLQFAVFLKSKNSSKKRGKKSPSIYDHESKRLITGDNISEDQLDMNTQAEVIHVVPRVVGAGGGGGLQTIIGAVMVVVGVVVGVFAGWTGIGAVVAQGLIGAGIGMMLGGVAMMLMPKVDNTQDQNQDGNRANQGFGGAVTTVAQGNPVPVLYGQREVGGFIVSAGQYPEDQM</sequence>
<dbReference type="EMBL" id="JEWH01000004">
    <property type="protein sequence ID" value="EXB07265.1"/>
    <property type="molecule type" value="Genomic_DNA"/>
</dbReference>
<dbReference type="Proteomes" id="UP000020595">
    <property type="component" value="Unassembled WGS sequence"/>
</dbReference>
<evidence type="ECO:0000313" key="3">
    <source>
        <dbReference type="Proteomes" id="UP000020595"/>
    </source>
</evidence>
<keyword evidence="1" id="KW-0472">Membrane</keyword>
<accession>A0A009HW73</accession>
<evidence type="ECO:0000256" key="1">
    <source>
        <dbReference type="SAM" id="Phobius"/>
    </source>
</evidence>
<dbReference type="AlphaFoldDB" id="A0A009HW73"/>
<reference evidence="2 3" key="1">
    <citation type="submission" date="2014-02" db="EMBL/GenBank/DDBJ databases">
        <title>Comparative genomics and transcriptomics to identify genetic mechanisms underlying the emergence of carbapenem resistant Acinetobacter baumannii (CRAb).</title>
        <authorList>
            <person name="Harris A.D."/>
            <person name="Johnson K.J."/>
            <person name="George J."/>
            <person name="Shefchek K."/>
            <person name="Daugherty S.C."/>
            <person name="Parankush S."/>
            <person name="Sadzewicz L."/>
            <person name="Tallon L."/>
            <person name="Sengamalay N."/>
            <person name="Hazen T.H."/>
            <person name="Rasko D.A."/>
        </authorList>
    </citation>
    <scope>NUCLEOTIDE SEQUENCE [LARGE SCALE GENOMIC DNA]</scope>
    <source>
        <strain evidence="2 3">1295743</strain>
    </source>
</reference>
<evidence type="ECO:0000313" key="2">
    <source>
        <dbReference type="EMBL" id="EXB07265.1"/>
    </source>
</evidence>
<keyword evidence="1" id="KW-1133">Transmembrane helix</keyword>
<gene>
    <name evidence="2" type="ORF">J512_0651</name>
</gene>
<dbReference type="RefSeq" id="WP_032050737.1">
    <property type="nucleotide sequence ID" value="NZ_JEWH01000004.1"/>
</dbReference>
<organism evidence="2 3">
    <name type="scientific">Acinetobacter baumannii (strain 1295743)</name>
    <dbReference type="NCBI Taxonomy" id="1310613"/>
    <lineage>
        <taxon>Bacteria</taxon>
        <taxon>Pseudomonadati</taxon>
        <taxon>Pseudomonadota</taxon>
        <taxon>Gammaproteobacteria</taxon>
        <taxon>Moraxellales</taxon>
        <taxon>Moraxellaceae</taxon>
        <taxon>Acinetobacter</taxon>
        <taxon>Acinetobacter calcoaceticus/baumannii complex</taxon>
    </lineage>
</organism>
<name>A0A009HW73_ACIB9</name>
<proteinExistence type="predicted"/>
<feature type="transmembrane region" description="Helical" evidence="1">
    <location>
        <begin position="117"/>
        <end position="138"/>
    </location>
</feature>
<dbReference type="InterPro" id="IPR010654">
    <property type="entry name" value="Phage_lambda_tail_I"/>
</dbReference>
<keyword evidence="1" id="KW-0812">Transmembrane</keyword>
<dbReference type="Pfam" id="PF06805">
    <property type="entry name" value="Lambda_tail_I"/>
    <property type="match status" value="1"/>
</dbReference>
<protein>
    <submittedName>
        <fullName evidence="2">Bacteriophage lambda tail assembly I family protein</fullName>
    </submittedName>
</protein>
<dbReference type="PATRIC" id="fig|1310613.3.peg.624"/>